<dbReference type="SUPFAM" id="SSF47565">
    <property type="entry name" value="Insect pheromone/odorant-binding proteins"/>
    <property type="match status" value="1"/>
</dbReference>
<dbReference type="SMART" id="SM00708">
    <property type="entry name" value="PhBP"/>
    <property type="match status" value="1"/>
</dbReference>
<name>A0A9R1U583_9HYME</name>
<dbReference type="RefSeq" id="XP_011308984.1">
    <property type="nucleotide sequence ID" value="XM_011310682.1"/>
</dbReference>
<dbReference type="Proteomes" id="UP000694866">
    <property type="component" value="Unplaced"/>
</dbReference>
<dbReference type="KEGG" id="fas:105270027"/>
<dbReference type="Pfam" id="PF01395">
    <property type="entry name" value="PBP_GOBP"/>
    <property type="match status" value="1"/>
</dbReference>
<accession>A0A9R1U583</accession>
<proteinExistence type="predicted"/>
<dbReference type="CDD" id="cd23992">
    <property type="entry name" value="PBP_GOBP"/>
    <property type="match status" value="1"/>
</dbReference>
<feature type="chain" id="PRO_5040419977" evidence="1">
    <location>
        <begin position="18"/>
        <end position="180"/>
    </location>
</feature>
<evidence type="ECO:0000256" key="1">
    <source>
        <dbReference type="SAM" id="SignalP"/>
    </source>
</evidence>
<dbReference type="OrthoDB" id="10257263at2759"/>
<dbReference type="InterPro" id="IPR036728">
    <property type="entry name" value="PBP_GOBP_sf"/>
</dbReference>
<dbReference type="InterPro" id="IPR006170">
    <property type="entry name" value="PBP/GOBP"/>
</dbReference>
<keyword evidence="1" id="KW-0732">Signal</keyword>
<reference evidence="3" key="1">
    <citation type="submission" date="2025-08" db="UniProtKB">
        <authorList>
            <consortium name="RefSeq"/>
        </authorList>
    </citation>
    <scope>IDENTIFICATION</scope>
    <source>
        <strain evidence="3">USDA-PBARC FA_bdor</strain>
        <tissue evidence="3">Whole organism</tissue>
    </source>
</reference>
<sequence>MMQRLKYFLAIFPLALGLGESGKGVIQNAVDFCAMERGFPVDRYQNFINDYMSVELNECVVACVMKKLGTMSEDGTYTGEEARNLIAKPETPGNHEDTVDNAITRCASLYGKGQYDCLIARNLQICFKILFRQIVNDDWLINGLINQALLSTFEDYLDSYPIGRELVNNTNIIIKLLPTI</sequence>
<keyword evidence="2" id="KW-1185">Reference proteome</keyword>
<dbReference type="AlphaFoldDB" id="A0A9R1U583"/>
<gene>
    <name evidence="3" type="primary">LOC105270027</name>
</gene>
<protein>
    <submittedName>
        <fullName evidence="3">Uncharacterized protein</fullName>
    </submittedName>
</protein>
<feature type="signal peptide" evidence="1">
    <location>
        <begin position="1"/>
        <end position="17"/>
    </location>
</feature>
<dbReference type="Gene3D" id="1.10.238.20">
    <property type="entry name" value="Pheromone/general odorant binding protein domain"/>
    <property type="match status" value="1"/>
</dbReference>
<organism evidence="2 3">
    <name type="scientific">Fopius arisanus</name>
    <dbReference type="NCBI Taxonomy" id="64838"/>
    <lineage>
        <taxon>Eukaryota</taxon>
        <taxon>Metazoa</taxon>
        <taxon>Ecdysozoa</taxon>
        <taxon>Arthropoda</taxon>
        <taxon>Hexapoda</taxon>
        <taxon>Insecta</taxon>
        <taxon>Pterygota</taxon>
        <taxon>Neoptera</taxon>
        <taxon>Endopterygota</taxon>
        <taxon>Hymenoptera</taxon>
        <taxon>Apocrita</taxon>
        <taxon>Ichneumonoidea</taxon>
        <taxon>Braconidae</taxon>
        <taxon>Opiinae</taxon>
        <taxon>Fopius</taxon>
    </lineage>
</organism>
<dbReference type="GO" id="GO:0005549">
    <property type="term" value="F:odorant binding"/>
    <property type="evidence" value="ECO:0007669"/>
    <property type="project" value="InterPro"/>
</dbReference>
<evidence type="ECO:0000313" key="2">
    <source>
        <dbReference type="Proteomes" id="UP000694866"/>
    </source>
</evidence>
<dbReference type="GeneID" id="105270027"/>
<evidence type="ECO:0000313" key="3">
    <source>
        <dbReference type="RefSeq" id="XP_011308984.1"/>
    </source>
</evidence>